<dbReference type="Proteomes" id="UP000182915">
    <property type="component" value="Chromosome I"/>
</dbReference>
<dbReference type="RefSeq" id="WP_083405673.1">
    <property type="nucleotide sequence ID" value="NZ_LT629971.1"/>
</dbReference>
<dbReference type="AlphaFoldDB" id="A0A1H6INS3"/>
<feature type="region of interest" description="Disordered" evidence="1">
    <location>
        <begin position="199"/>
        <end position="220"/>
    </location>
</feature>
<name>A0A1H6INS3_MYCRU</name>
<dbReference type="STRING" id="370526.SAMN04489835_0324"/>
<gene>
    <name evidence="2" type="ORF">SAMN04489835_0324</name>
</gene>
<organism evidence="2 3">
    <name type="scientific">Mycolicibacterium rutilum</name>
    <name type="common">Mycobacterium rutilum</name>
    <dbReference type="NCBI Taxonomy" id="370526"/>
    <lineage>
        <taxon>Bacteria</taxon>
        <taxon>Bacillati</taxon>
        <taxon>Actinomycetota</taxon>
        <taxon>Actinomycetes</taxon>
        <taxon>Mycobacteriales</taxon>
        <taxon>Mycobacteriaceae</taxon>
        <taxon>Mycolicibacterium</taxon>
    </lineage>
</organism>
<protein>
    <submittedName>
        <fullName evidence="2">Uncharacterized protein</fullName>
    </submittedName>
</protein>
<accession>A0A1H6INS3</accession>
<reference evidence="3" key="1">
    <citation type="submission" date="2016-10" db="EMBL/GenBank/DDBJ databases">
        <authorList>
            <person name="Varghese N."/>
            <person name="Submissions S."/>
        </authorList>
    </citation>
    <scope>NUCLEOTIDE SEQUENCE [LARGE SCALE GENOMIC DNA]</scope>
    <source>
        <strain evidence="3">DSM 45405</strain>
    </source>
</reference>
<proteinExistence type="predicted"/>
<keyword evidence="3" id="KW-1185">Reference proteome</keyword>
<dbReference type="InterPro" id="IPR046862">
    <property type="entry name" value="Rhomboid_2"/>
</dbReference>
<dbReference type="EMBL" id="LT629971">
    <property type="protein sequence ID" value="SEH48216.1"/>
    <property type="molecule type" value="Genomic_DNA"/>
</dbReference>
<dbReference type="Pfam" id="PF20401">
    <property type="entry name" value="Rhomboid_2"/>
    <property type="match status" value="1"/>
</dbReference>
<evidence type="ECO:0000256" key="1">
    <source>
        <dbReference type="SAM" id="MobiDB-lite"/>
    </source>
</evidence>
<evidence type="ECO:0000313" key="3">
    <source>
        <dbReference type="Proteomes" id="UP000182915"/>
    </source>
</evidence>
<evidence type="ECO:0000313" key="2">
    <source>
        <dbReference type="EMBL" id="SEH48216.1"/>
    </source>
</evidence>
<sequence length="220" mass="24326">MARAPLTFAWLLALLVTTRLQRRAGHKGSRRIQRNHSTNLRRLRTEPHRVLTTSLFWLDDARWWPYVPVFAGVVAPAERRLRSWRWLLVGLSAHTIGTYVGQSYLRLLIRRGRAPQRLENARDVGVSYFVLGVAGALTGSTRRPRRTQALALLALAANTAIRPTFTEVGHLTAYIVGVAATPLTPDDAGPYPPRRLREAIRGSMGPCSGNAPSSAPEPPG</sequence>
<dbReference type="OrthoDB" id="4827451at2"/>